<dbReference type="Pfam" id="PF00132">
    <property type="entry name" value="Hexapep"/>
    <property type="match status" value="2"/>
</dbReference>
<dbReference type="SUPFAM" id="SSF51161">
    <property type="entry name" value="Trimeric LpxA-like enzymes"/>
    <property type="match status" value="1"/>
</dbReference>
<dbReference type="EMBL" id="FPAS01000003">
    <property type="protein sequence ID" value="SFT73660.1"/>
    <property type="molecule type" value="Genomic_DNA"/>
</dbReference>
<dbReference type="STRING" id="477690.SAMN05216474_2036"/>
<dbReference type="OrthoDB" id="9803036at2"/>
<accession>A0A1I7AFN7</accession>
<organism evidence="1 2">
    <name type="scientific">Lishizhenia tianjinensis</name>
    <dbReference type="NCBI Taxonomy" id="477690"/>
    <lineage>
        <taxon>Bacteria</taxon>
        <taxon>Pseudomonadati</taxon>
        <taxon>Bacteroidota</taxon>
        <taxon>Flavobacteriia</taxon>
        <taxon>Flavobacteriales</taxon>
        <taxon>Crocinitomicaceae</taxon>
        <taxon>Lishizhenia</taxon>
    </lineage>
</organism>
<evidence type="ECO:0000313" key="1">
    <source>
        <dbReference type="EMBL" id="SFT73660.1"/>
    </source>
</evidence>
<dbReference type="InterPro" id="IPR011004">
    <property type="entry name" value="Trimer_LpxA-like_sf"/>
</dbReference>
<evidence type="ECO:0000313" key="2">
    <source>
        <dbReference type="Proteomes" id="UP000236454"/>
    </source>
</evidence>
<dbReference type="Proteomes" id="UP000236454">
    <property type="component" value="Unassembled WGS sequence"/>
</dbReference>
<proteinExistence type="predicted"/>
<dbReference type="RefSeq" id="WP_090249063.1">
    <property type="nucleotide sequence ID" value="NZ_FPAS01000003.1"/>
</dbReference>
<dbReference type="InterPro" id="IPR050484">
    <property type="entry name" value="Transf_Hexapept/Carb_Anhydrase"/>
</dbReference>
<dbReference type="Gene3D" id="2.160.10.10">
    <property type="entry name" value="Hexapeptide repeat proteins"/>
    <property type="match status" value="1"/>
</dbReference>
<dbReference type="CDD" id="cd04745">
    <property type="entry name" value="LbH_paaY_like"/>
    <property type="match status" value="1"/>
</dbReference>
<gene>
    <name evidence="1" type="ORF">SAMN05216474_2036</name>
</gene>
<reference evidence="1 2" key="1">
    <citation type="submission" date="2016-10" db="EMBL/GenBank/DDBJ databases">
        <authorList>
            <person name="de Groot N.N."/>
        </authorList>
    </citation>
    <scope>NUCLEOTIDE SEQUENCE [LARGE SCALE GENOMIC DNA]</scope>
    <source>
        <strain evidence="1 2">CGMCC 1.7005</strain>
    </source>
</reference>
<dbReference type="AlphaFoldDB" id="A0A1I7AFN7"/>
<dbReference type="PANTHER" id="PTHR13061">
    <property type="entry name" value="DYNACTIN SUBUNIT P25"/>
    <property type="match status" value="1"/>
</dbReference>
<keyword evidence="2" id="KW-1185">Reference proteome</keyword>
<dbReference type="PANTHER" id="PTHR13061:SF29">
    <property type="entry name" value="GAMMA CARBONIC ANHYDRASE-LIKE 1, MITOCHONDRIAL-RELATED"/>
    <property type="match status" value="1"/>
</dbReference>
<name>A0A1I7AFN7_9FLAO</name>
<sequence>MANIFEFNGFKPVIAASSFIHPNATVTGNVIIGEHVYVGPGAAIRGDWGQIVIEDGCNVQENCTLHMFPGTTMTLKKGAHIGHGAIIHGATVGENCLVGMNAVLMDDVVVEAECIIGALAFVPAKTHVEKRSLMVGNPAKKVKEVSDDMIAWKTKGTALYQALPKECMDTLKPCEPLREIEADRPSQDKLFETWEKVKNA</sequence>
<protein>
    <submittedName>
        <fullName evidence="1">Phenylacetic acid degradation protein/carnitine operon protein CaiE</fullName>
    </submittedName>
</protein>
<dbReference type="InterPro" id="IPR001451">
    <property type="entry name" value="Hexapep"/>
</dbReference>